<accession>A0ABV5ARL7</accession>
<comment type="caution">
    <text evidence="1">The sequence shown here is derived from an EMBL/GenBank/DDBJ whole genome shotgun (WGS) entry which is preliminary data.</text>
</comment>
<name>A0ABV5ARL7_9BACL</name>
<evidence type="ECO:0000313" key="1">
    <source>
        <dbReference type="EMBL" id="MFB5266865.1"/>
    </source>
</evidence>
<proteinExistence type="predicted"/>
<dbReference type="InterPro" id="IPR037208">
    <property type="entry name" value="Spo0E-like_sf"/>
</dbReference>
<gene>
    <name evidence="1" type="ORF">ACE41H_08695</name>
</gene>
<dbReference type="EMBL" id="JBHHMI010000005">
    <property type="protein sequence ID" value="MFB5266865.1"/>
    <property type="molecule type" value="Genomic_DNA"/>
</dbReference>
<organism evidence="1 2">
    <name type="scientific">Paenibacillus enshidis</name>
    <dbReference type="NCBI Taxonomy" id="1458439"/>
    <lineage>
        <taxon>Bacteria</taxon>
        <taxon>Bacillati</taxon>
        <taxon>Bacillota</taxon>
        <taxon>Bacilli</taxon>
        <taxon>Bacillales</taxon>
        <taxon>Paenibacillaceae</taxon>
        <taxon>Paenibacillus</taxon>
    </lineage>
</organism>
<evidence type="ECO:0000313" key="2">
    <source>
        <dbReference type="Proteomes" id="UP001580346"/>
    </source>
</evidence>
<dbReference type="SUPFAM" id="SSF140500">
    <property type="entry name" value="BAS1536-like"/>
    <property type="match status" value="1"/>
</dbReference>
<dbReference type="InterPro" id="IPR018540">
    <property type="entry name" value="Spo0E-like"/>
</dbReference>
<protein>
    <submittedName>
        <fullName evidence="1">Spo0E family sporulation regulatory protein-aspartic acid phosphatase</fullName>
    </submittedName>
</protein>
<dbReference type="Proteomes" id="UP001580346">
    <property type="component" value="Unassembled WGS sequence"/>
</dbReference>
<keyword evidence="2" id="KW-1185">Reference proteome</keyword>
<dbReference type="RefSeq" id="WP_375354768.1">
    <property type="nucleotide sequence ID" value="NZ_JBHHMI010000005.1"/>
</dbReference>
<dbReference type="Pfam" id="PF09388">
    <property type="entry name" value="SpoOE-like"/>
    <property type="match status" value="1"/>
</dbReference>
<sequence>MNLKELEQLLEKERQELNRMANQHGLKDNRVLDKSLKVDRILDVYNRAKLAAFRQPLN</sequence>
<dbReference type="Gene3D" id="4.10.280.10">
    <property type="entry name" value="Helix-loop-helix DNA-binding domain"/>
    <property type="match status" value="1"/>
</dbReference>
<reference evidence="1 2" key="1">
    <citation type="submission" date="2024-09" db="EMBL/GenBank/DDBJ databases">
        <title>Paenibacillus zeirhizospherea sp. nov., isolated from surface of the maize (Zea mays) roots in a horticulture field, Hungary.</title>
        <authorList>
            <person name="Marton D."/>
            <person name="Farkas M."/>
            <person name="Bedics A."/>
            <person name="Toth E."/>
            <person name="Tancsics A."/>
            <person name="Boka K."/>
            <person name="Maroti G."/>
            <person name="Kriszt B."/>
            <person name="Cserhati M."/>
        </authorList>
    </citation>
    <scope>NUCLEOTIDE SEQUENCE [LARGE SCALE GENOMIC DNA]</scope>
    <source>
        <strain evidence="1 2">KCTC 33519</strain>
    </source>
</reference>
<dbReference type="InterPro" id="IPR036638">
    <property type="entry name" value="HLH_DNA-bd_sf"/>
</dbReference>